<dbReference type="PANTHER" id="PTHR43681:SF1">
    <property type="entry name" value="SARCALUMENIN"/>
    <property type="match status" value="1"/>
</dbReference>
<evidence type="ECO:0000259" key="2">
    <source>
        <dbReference type="Pfam" id="PF00350"/>
    </source>
</evidence>
<sequence length="599" mass="65278">MTTAPTVTATAPGELLTLGLRACTAYGRADLTRRLTAAQRALDDPSIHVVVAGEFKQGKSSLVNALVGATVCPVDDDVATATPTYVRHGEKHRAALIINDDPPRREDVPVDQVRRHITEHRDTGDEAGTAVGVEIRLPRKILERGMVLVDTPGVGGLGSTHAAASLAAISMADAVIFVTSAAQELTESEVRFLRRARAACDTVICLISKTDFYPAWRRIRDLNEAHLRRAGLALPVLTASSVLRMHAVKAGARDLNVESGFADVVGFVSGRVGGGAEQRLAEHVRDEVLAVCDQLVATFTAERAALLDPAAGQRIVAELGETKQRVEALKTSMARWQQTLSDGIADLTSDVDHDLRARMREVTREADDSIDESDPADTWPEMQTWLRARIAHELVANYELLRVRAGEIGESVGEHFRAASDGLLGAIGVHSPEPVLDRTTLDHKVDLEKMKLRKQAMVALKSAYGGTLMFTMLASMAGIVLGPIGLGIGLVMGRKGLREEKKREEKARQQQARNAMRRYCDEVTFVVGKDSRDTLRQIHRRLRDHYTGLAEELGRSNAAALAGAEEAARRSRTDREARVRDLDAELKRLATLQSRARPS</sequence>
<dbReference type="AlphaFoldDB" id="A0A101JJE9"/>
<protein>
    <submittedName>
        <fullName evidence="3">Dynamin</fullName>
    </submittedName>
</protein>
<accession>A0A101JJE9</accession>
<proteinExistence type="predicted"/>
<dbReference type="Proteomes" id="UP000053244">
    <property type="component" value="Unassembled WGS sequence"/>
</dbReference>
<name>A0A101JJE9_9ACTN</name>
<dbReference type="Gene3D" id="3.40.50.300">
    <property type="entry name" value="P-loop containing nucleotide triphosphate hydrolases"/>
    <property type="match status" value="1"/>
</dbReference>
<keyword evidence="1" id="KW-0472">Membrane</keyword>
<dbReference type="RefSeq" id="WP_067700307.1">
    <property type="nucleotide sequence ID" value="NZ_LLZH01000298.1"/>
</dbReference>
<evidence type="ECO:0000313" key="3">
    <source>
        <dbReference type="EMBL" id="KUL27531.1"/>
    </source>
</evidence>
<dbReference type="InterPro" id="IPR027417">
    <property type="entry name" value="P-loop_NTPase"/>
</dbReference>
<dbReference type="EMBL" id="LLZH01000298">
    <property type="protein sequence ID" value="KUL27531.1"/>
    <property type="molecule type" value="Genomic_DNA"/>
</dbReference>
<dbReference type="PANTHER" id="PTHR43681">
    <property type="entry name" value="TRANSMEMBRANE GTPASE FZO"/>
    <property type="match status" value="1"/>
</dbReference>
<keyword evidence="1" id="KW-0812">Transmembrane</keyword>
<gene>
    <name evidence="3" type="ORF">ADL15_35120</name>
</gene>
<organism evidence="3 4">
    <name type="scientific">Actinoplanes awajinensis subsp. mycoplanecinus</name>
    <dbReference type="NCBI Taxonomy" id="135947"/>
    <lineage>
        <taxon>Bacteria</taxon>
        <taxon>Bacillati</taxon>
        <taxon>Actinomycetota</taxon>
        <taxon>Actinomycetes</taxon>
        <taxon>Micromonosporales</taxon>
        <taxon>Micromonosporaceae</taxon>
        <taxon>Actinoplanes</taxon>
    </lineage>
</organism>
<evidence type="ECO:0000313" key="4">
    <source>
        <dbReference type="Proteomes" id="UP000053244"/>
    </source>
</evidence>
<evidence type="ECO:0000256" key="1">
    <source>
        <dbReference type="SAM" id="Phobius"/>
    </source>
</evidence>
<dbReference type="Pfam" id="PF00350">
    <property type="entry name" value="Dynamin_N"/>
    <property type="match status" value="1"/>
</dbReference>
<reference evidence="3 4" key="1">
    <citation type="submission" date="2015-10" db="EMBL/GenBank/DDBJ databases">
        <authorList>
            <person name="Gilbert D.G."/>
        </authorList>
    </citation>
    <scope>NUCLEOTIDE SEQUENCE [LARGE SCALE GENOMIC DNA]</scope>
    <source>
        <strain evidence="3 4">NRRL B-16712</strain>
    </source>
</reference>
<keyword evidence="1" id="KW-1133">Transmembrane helix</keyword>
<dbReference type="InterPro" id="IPR051943">
    <property type="entry name" value="TRAFAC_Dynamin-like_GTPase"/>
</dbReference>
<dbReference type="OrthoDB" id="3798616at2"/>
<comment type="caution">
    <text evidence="3">The sequence shown here is derived from an EMBL/GenBank/DDBJ whole genome shotgun (WGS) entry which is preliminary data.</text>
</comment>
<keyword evidence="4" id="KW-1185">Reference proteome</keyword>
<dbReference type="SUPFAM" id="SSF52540">
    <property type="entry name" value="P-loop containing nucleoside triphosphate hydrolases"/>
    <property type="match status" value="1"/>
</dbReference>
<dbReference type="InterPro" id="IPR045063">
    <property type="entry name" value="Dynamin_N"/>
</dbReference>
<feature type="domain" description="Dynamin N-terminal" evidence="2">
    <location>
        <begin position="49"/>
        <end position="197"/>
    </location>
</feature>
<feature type="transmembrane region" description="Helical" evidence="1">
    <location>
        <begin position="468"/>
        <end position="493"/>
    </location>
</feature>